<keyword evidence="2" id="KW-1185">Reference proteome</keyword>
<evidence type="ECO:0000313" key="2">
    <source>
        <dbReference type="Proteomes" id="UP000789920"/>
    </source>
</evidence>
<evidence type="ECO:0000313" key="1">
    <source>
        <dbReference type="EMBL" id="CAG8825814.1"/>
    </source>
</evidence>
<feature type="non-terminal residue" evidence="1">
    <location>
        <position position="1"/>
    </location>
</feature>
<accession>A0ACA9S7E4</accession>
<sequence>QGLEKLPRYPGYFVTLVPSDNRRDNYRALKLEEITEEDIKEFKKKVKLFGVPYSEKLLAGY</sequence>
<name>A0ACA9S7E4_9GLOM</name>
<protein>
    <submittedName>
        <fullName evidence="1">26477_t:CDS:1</fullName>
    </submittedName>
</protein>
<gene>
    <name evidence="1" type="ORF">RPERSI_LOCUS26582</name>
</gene>
<dbReference type="Proteomes" id="UP000789920">
    <property type="component" value="Unassembled WGS sequence"/>
</dbReference>
<proteinExistence type="predicted"/>
<comment type="caution">
    <text evidence="1">The sequence shown here is derived from an EMBL/GenBank/DDBJ whole genome shotgun (WGS) entry which is preliminary data.</text>
</comment>
<reference evidence="1" key="1">
    <citation type="submission" date="2021-06" db="EMBL/GenBank/DDBJ databases">
        <authorList>
            <person name="Kallberg Y."/>
            <person name="Tangrot J."/>
            <person name="Rosling A."/>
        </authorList>
    </citation>
    <scope>NUCLEOTIDE SEQUENCE</scope>
    <source>
        <strain evidence="1">MA461A</strain>
    </source>
</reference>
<dbReference type="EMBL" id="CAJVQC010091117">
    <property type="protein sequence ID" value="CAG8825814.1"/>
    <property type="molecule type" value="Genomic_DNA"/>
</dbReference>
<organism evidence="1 2">
    <name type="scientific">Racocetra persica</name>
    <dbReference type="NCBI Taxonomy" id="160502"/>
    <lineage>
        <taxon>Eukaryota</taxon>
        <taxon>Fungi</taxon>
        <taxon>Fungi incertae sedis</taxon>
        <taxon>Mucoromycota</taxon>
        <taxon>Glomeromycotina</taxon>
        <taxon>Glomeromycetes</taxon>
        <taxon>Diversisporales</taxon>
        <taxon>Gigasporaceae</taxon>
        <taxon>Racocetra</taxon>
    </lineage>
</organism>